<keyword evidence="7" id="KW-1185">Reference proteome</keyword>
<dbReference type="Proteomes" id="UP001652680">
    <property type="component" value="Unassembled WGS sequence"/>
</dbReference>
<dbReference type="InterPro" id="IPR017441">
    <property type="entry name" value="Protein_kinase_ATP_BS"/>
</dbReference>
<dbReference type="Pfam" id="PF00069">
    <property type="entry name" value="Pkinase"/>
    <property type="match status" value="1"/>
</dbReference>
<keyword evidence="1 3" id="KW-0547">Nucleotide-binding</keyword>
<protein>
    <submittedName>
        <fullName evidence="8">Proto-oncogene serine/threonine-protein kinase mos</fullName>
    </submittedName>
</protein>
<dbReference type="InterPro" id="IPR008271">
    <property type="entry name" value="Ser/Thr_kinase_AS"/>
</dbReference>
<dbReference type="GeneID" id="108049459"/>
<dbReference type="GO" id="GO:0005524">
    <property type="term" value="F:ATP binding"/>
    <property type="evidence" value="ECO:0007669"/>
    <property type="project" value="UniProtKB-UniRule"/>
</dbReference>
<evidence type="ECO:0000256" key="1">
    <source>
        <dbReference type="ARBA" id="ARBA00022741"/>
    </source>
</evidence>
<evidence type="ECO:0000256" key="2">
    <source>
        <dbReference type="ARBA" id="ARBA00022840"/>
    </source>
</evidence>
<feature type="binding site" evidence="3">
    <location>
        <position position="57"/>
    </location>
    <ligand>
        <name>ATP</name>
        <dbReference type="ChEBI" id="CHEBI:30616"/>
    </ligand>
</feature>
<dbReference type="RefSeq" id="XP_016986125.1">
    <property type="nucleotide sequence ID" value="XM_017130636.1"/>
</dbReference>
<dbReference type="FunFam" id="3.30.200.20:FF:001177">
    <property type="entry name" value="IP11267p"/>
    <property type="match status" value="1"/>
</dbReference>
<name>A0A6P4F6R2_DRORH</name>
<dbReference type="SMART" id="SM00220">
    <property type="entry name" value="S_TKc"/>
    <property type="match status" value="1"/>
</dbReference>
<dbReference type="PROSITE" id="PS50011">
    <property type="entry name" value="PROTEIN_KINASE_DOM"/>
    <property type="match status" value="1"/>
</dbReference>
<evidence type="ECO:0000313" key="8">
    <source>
        <dbReference type="RefSeq" id="XP_016986125.1"/>
    </source>
</evidence>
<dbReference type="PROSITE" id="PS00107">
    <property type="entry name" value="PROTEIN_KINASE_ATP"/>
    <property type="match status" value="1"/>
</dbReference>
<reference evidence="6" key="3">
    <citation type="submission" date="2025-05" db="UniProtKB">
        <authorList>
            <consortium name="EnsemblMetazoa"/>
        </authorList>
    </citation>
    <scope>IDENTIFICATION</scope>
</reference>
<dbReference type="EnsemblMetazoa" id="XM_017130636.2">
    <property type="protein sequence ID" value="XP_016986125.1"/>
    <property type="gene ID" value="LOC108049459"/>
</dbReference>
<evidence type="ECO:0000259" key="5">
    <source>
        <dbReference type="PROSITE" id="PS50011"/>
    </source>
</evidence>
<dbReference type="PANTHER" id="PTHR44329:SF214">
    <property type="entry name" value="PROTEIN KINASE DOMAIN-CONTAINING PROTEIN"/>
    <property type="match status" value="1"/>
</dbReference>
<dbReference type="OrthoDB" id="4062651at2759"/>
<evidence type="ECO:0000313" key="6">
    <source>
        <dbReference type="EnsemblMetazoa" id="XP_016986125.1"/>
    </source>
</evidence>
<reference evidence="7" key="1">
    <citation type="journal article" date="2021" name="Elife">
        <title>Highly contiguous assemblies of 101 drosophilid genomes.</title>
        <authorList>
            <person name="Kim B.Y."/>
            <person name="Wang J.R."/>
            <person name="Miller D.E."/>
            <person name="Barmina O."/>
            <person name="Delaney E."/>
            <person name="Thompson A."/>
            <person name="Comeault A.A."/>
            <person name="Peede D."/>
            <person name="D'Agostino E.R."/>
            <person name="Pelaez J."/>
            <person name="Aguilar J.M."/>
            <person name="Haji D."/>
            <person name="Matsunaga T."/>
            <person name="Armstrong E.E."/>
            <person name="Zych M."/>
            <person name="Ogawa Y."/>
            <person name="Stamenkovic-Radak M."/>
            <person name="Jelic M."/>
            <person name="Veselinovic M.S."/>
            <person name="Tanaskovic M."/>
            <person name="Eric P."/>
            <person name="Gao J.J."/>
            <person name="Katoh T.K."/>
            <person name="Toda M.J."/>
            <person name="Watabe H."/>
            <person name="Watada M."/>
            <person name="Davis J.S."/>
            <person name="Moyle L.C."/>
            <person name="Manoli G."/>
            <person name="Bertolini E."/>
            <person name="Kostal V."/>
            <person name="Hawley R.S."/>
            <person name="Takahashi A."/>
            <person name="Jones C.D."/>
            <person name="Price D.K."/>
            <person name="Whiteman N."/>
            <person name="Kopp A."/>
            <person name="Matute D.R."/>
            <person name="Petrov D.A."/>
        </authorList>
    </citation>
    <scope>NUCLEOTIDE SEQUENCE [LARGE SCALE GENOMIC DNA]</scope>
</reference>
<feature type="domain" description="Protein kinase" evidence="5">
    <location>
        <begin position="30"/>
        <end position="368"/>
    </location>
</feature>
<dbReference type="Gene3D" id="1.10.510.10">
    <property type="entry name" value="Transferase(Phosphotransferase) domain 1"/>
    <property type="match status" value="1"/>
</dbReference>
<keyword evidence="2 3" id="KW-0067">ATP-binding</keyword>
<keyword evidence="8" id="KW-0418">Kinase</keyword>
<accession>A0A6P4F6R2</accession>
<keyword evidence="4" id="KW-0723">Serine/threonine-protein kinase</keyword>
<dbReference type="InterPro" id="IPR051681">
    <property type="entry name" value="Ser/Thr_Kinases-Pseudokinases"/>
</dbReference>
<comment type="similarity">
    <text evidence="4">Belongs to the protein kinase superfamily.</text>
</comment>
<sequence>MSLSVGRKRGELLLNTPKRKQLLKDGPPVPTRCQVLGRGAYGTVFKAIYRDRSVAVKIIRAQAASTLHNESHLLNLEHRNIVRLLKLESAAEFGLVIMECPRGQCLQRVVDTLALPLIHRVLITLDVVAALRYCHSQNVLHLDVKPTNILVDLGTRSSGVGNSYRFKRSYICKLCDFGSSIEMGEFRGRQEPINANGTLRYMSPEVLRSDILSEASDIYSLGITMWQLQARRLPYHTLDCNETIAYQVVKHELRPDNYHQLKILALDCPSGISAADCDCDYVNENTADVIYRRANSSARRNLSLDPSYNAGRDLKKKRRQNRLALHFDSPAPEASACLENAYSKLYKSCWVSAPESRLGSFQLKHELELILGRTTTTNT</sequence>
<dbReference type="SUPFAM" id="SSF56112">
    <property type="entry name" value="Protein kinase-like (PK-like)"/>
    <property type="match status" value="1"/>
</dbReference>
<dbReference type="Gene3D" id="3.30.200.20">
    <property type="entry name" value="Phosphorylase Kinase, domain 1"/>
    <property type="match status" value="1"/>
</dbReference>
<evidence type="ECO:0000313" key="7">
    <source>
        <dbReference type="Proteomes" id="UP001652680"/>
    </source>
</evidence>
<gene>
    <name evidence="8" type="primary">LOC108049459</name>
    <name evidence="6" type="synonym">108049459</name>
</gene>
<dbReference type="AlphaFoldDB" id="A0A6P4F6R2"/>
<dbReference type="PROSITE" id="PS00108">
    <property type="entry name" value="PROTEIN_KINASE_ST"/>
    <property type="match status" value="1"/>
</dbReference>
<dbReference type="PANTHER" id="PTHR44329">
    <property type="entry name" value="SERINE/THREONINE-PROTEIN KINASE TNNI3K-RELATED"/>
    <property type="match status" value="1"/>
</dbReference>
<organism evidence="8">
    <name type="scientific">Drosophila rhopaloa</name>
    <name type="common">Fruit fly</name>
    <dbReference type="NCBI Taxonomy" id="1041015"/>
    <lineage>
        <taxon>Eukaryota</taxon>
        <taxon>Metazoa</taxon>
        <taxon>Ecdysozoa</taxon>
        <taxon>Arthropoda</taxon>
        <taxon>Hexapoda</taxon>
        <taxon>Insecta</taxon>
        <taxon>Pterygota</taxon>
        <taxon>Neoptera</taxon>
        <taxon>Endopterygota</taxon>
        <taxon>Diptera</taxon>
        <taxon>Brachycera</taxon>
        <taxon>Muscomorpha</taxon>
        <taxon>Ephydroidea</taxon>
        <taxon>Drosophilidae</taxon>
        <taxon>Drosophila</taxon>
        <taxon>Sophophora</taxon>
    </lineage>
</organism>
<reference evidence="8" key="2">
    <citation type="submission" date="2025-04" db="UniProtKB">
        <authorList>
            <consortium name="RefSeq"/>
        </authorList>
    </citation>
    <scope>IDENTIFICATION</scope>
</reference>
<keyword evidence="8" id="KW-0808">Transferase</keyword>
<evidence type="ECO:0000256" key="4">
    <source>
        <dbReference type="RuleBase" id="RU000304"/>
    </source>
</evidence>
<dbReference type="FunFam" id="1.10.510.10:FF:001237">
    <property type="entry name" value="GM20338"/>
    <property type="match status" value="1"/>
</dbReference>
<evidence type="ECO:0000256" key="3">
    <source>
        <dbReference type="PROSITE-ProRule" id="PRU10141"/>
    </source>
</evidence>
<dbReference type="CTD" id="4342"/>
<dbReference type="GO" id="GO:0004674">
    <property type="term" value="F:protein serine/threonine kinase activity"/>
    <property type="evidence" value="ECO:0007669"/>
    <property type="project" value="UniProtKB-KW"/>
</dbReference>
<dbReference type="InterPro" id="IPR011009">
    <property type="entry name" value="Kinase-like_dom_sf"/>
</dbReference>
<proteinExistence type="inferred from homology"/>
<dbReference type="InterPro" id="IPR000719">
    <property type="entry name" value="Prot_kinase_dom"/>
</dbReference>